<protein>
    <submittedName>
        <fullName evidence="1">Uncharacterized protein</fullName>
    </submittedName>
</protein>
<sequence>MYSNSSLYLWILHFPWE</sequence>
<gene>
    <name evidence="1" type="ORF">MTR67_017928</name>
</gene>
<accession>A0AAF0QLG7</accession>
<name>A0AAF0QLG7_SOLVR</name>
<evidence type="ECO:0000313" key="1">
    <source>
        <dbReference type="EMBL" id="WMV24543.1"/>
    </source>
</evidence>
<reference evidence="1" key="1">
    <citation type="submission" date="2023-08" db="EMBL/GenBank/DDBJ databases">
        <title>A de novo genome assembly of Solanum verrucosum Schlechtendal, a Mexican diploid species geographically isolated from the other diploid A-genome species in potato relatives.</title>
        <authorList>
            <person name="Hosaka K."/>
        </authorList>
    </citation>
    <scope>NUCLEOTIDE SEQUENCE</scope>
    <source>
        <tissue evidence="1">Young leaves</tissue>
    </source>
</reference>
<keyword evidence="2" id="KW-1185">Reference proteome</keyword>
<dbReference type="EMBL" id="CP133615">
    <property type="protein sequence ID" value="WMV24543.1"/>
    <property type="molecule type" value="Genomic_DNA"/>
</dbReference>
<organism evidence="1 2">
    <name type="scientific">Solanum verrucosum</name>
    <dbReference type="NCBI Taxonomy" id="315347"/>
    <lineage>
        <taxon>Eukaryota</taxon>
        <taxon>Viridiplantae</taxon>
        <taxon>Streptophyta</taxon>
        <taxon>Embryophyta</taxon>
        <taxon>Tracheophyta</taxon>
        <taxon>Spermatophyta</taxon>
        <taxon>Magnoliopsida</taxon>
        <taxon>eudicotyledons</taxon>
        <taxon>Gunneridae</taxon>
        <taxon>Pentapetalae</taxon>
        <taxon>asterids</taxon>
        <taxon>lamiids</taxon>
        <taxon>Solanales</taxon>
        <taxon>Solanaceae</taxon>
        <taxon>Solanoideae</taxon>
        <taxon>Solaneae</taxon>
        <taxon>Solanum</taxon>
    </lineage>
</organism>
<evidence type="ECO:0000313" key="2">
    <source>
        <dbReference type="Proteomes" id="UP001234989"/>
    </source>
</evidence>
<proteinExistence type="predicted"/>
<dbReference type="AlphaFoldDB" id="A0AAF0QLG7"/>
<dbReference type="Proteomes" id="UP001234989">
    <property type="component" value="Chromosome 4"/>
</dbReference>